<evidence type="ECO:0000313" key="3">
    <source>
        <dbReference type="Proteomes" id="UP000663903"/>
    </source>
</evidence>
<organism evidence="2 3">
    <name type="scientific">Ottowia testudinis</name>
    <dbReference type="NCBI Taxonomy" id="2816950"/>
    <lineage>
        <taxon>Bacteria</taxon>
        <taxon>Pseudomonadati</taxon>
        <taxon>Pseudomonadota</taxon>
        <taxon>Betaproteobacteria</taxon>
        <taxon>Burkholderiales</taxon>
        <taxon>Comamonadaceae</taxon>
        <taxon>Ottowia</taxon>
    </lineage>
</organism>
<gene>
    <name evidence="2" type="ORF">J1M35_20335</name>
</gene>
<dbReference type="AlphaFoldDB" id="A0A975CKV0"/>
<accession>A0A975CKV0</accession>
<dbReference type="InterPro" id="IPR012349">
    <property type="entry name" value="Split_barrel_FMN-bd"/>
</dbReference>
<evidence type="ECO:0000313" key="2">
    <source>
        <dbReference type="EMBL" id="QTD45328.1"/>
    </source>
</evidence>
<keyword evidence="3" id="KW-1185">Reference proteome</keyword>
<dbReference type="KEGG" id="otd:J1M35_20335"/>
<dbReference type="NCBIfam" id="TIGR04025">
    <property type="entry name" value="PPOX_FMN_DR2398"/>
    <property type="match status" value="1"/>
</dbReference>
<dbReference type="PANTHER" id="PTHR42815:SF2">
    <property type="entry name" value="FAD-BINDING, PUTATIVE (AFU_ORTHOLOGUE AFUA_6G07600)-RELATED"/>
    <property type="match status" value="1"/>
</dbReference>
<sequence length="213" mass="23264">MIETADALRRLYPQASPRSRAKQLDRLDDTMRRFIAHAPLCVIASAGAAGHGLDSSPRGGRAGFVQVADDHTLLIPDVTGNNRLDTLENLLVDPRIGLLFVIPGVDEVLRANGTARLRDEPEFTQRFAHAGAPKLPRLVIEVAVREAYLHCPKALLRSQVWSPEARVAPGTFPSMNAMLLAQLGPQVVTETDAQALDRYRAQLADEGLAHLVR</sequence>
<dbReference type="SUPFAM" id="SSF50475">
    <property type="entry name" value="FMN-binding split barrel"/>
    <property type="match status" value="1"/>
</dbReference>
<dbReference type="InterPro" id="IPR024029">
    <property type="entry name" value="Pyridox_Oxase_FMN-dep"/>
</dbReference>
<dbReference type="InterPro" id="IPR011576">
    <property type="entry name" value="Pyridox_Oxase_N"/>
</dbReference>
<feature type="domain" description="Pyridoxamine 5'-phosphate oxidase N-terminal" evidence="1">
    <location>
        <begin position="27"/>
        <end position="151"/>
    </location>
</feature>
<dbReference type="RefSeq" id="WP_208009078.1">
    <property type="nucleotide sequence ID" value="NZ_CP071796.1"/>
</dbReference>
<dbReference type="Proteomes" id="UP000663903">
    <property type="component" value="Chromosome"/>
</dbReference>
<proteinExistence type="predicted"/>
<protein>
    <submittedName>
        <fullName evidence="2">Pyridoxamine 5'-phosphate oxidase family protein</fullName>
    </submittedName>
</protein>
<dbReference type="Pfam" id="PF01243">
    <property type="entry name" value="PNPOx_N"/>
    <property type="match status" value="1"/>
</dbReference>
<evidence type="ECO:0000259" key="1">
    <source>
        <dbReference type="Pfam" id="PF01243"/>
    </source>
</evidence>
<dbReference type="EMBL" id="CP071796">
    <property type="protein sequence ID" value="QTD45328.1"/>
    <property type="molecule type" value="Genomic_DNA"/>
</dbReference>
<dbReference type="PANTHER" id="PTHR42815">
    <property type="entry name" value="FAD-BINDING, PUTATIVE (AFU_ORTHOLOGUE AFUA_6G07600)-RELATED"/>
    <property type="match status" value="1"/>
</dbReference>
<name>A0A975CKV0_9BURK</name>
<reference evidence="2" key="1">
    <citation type="submission" date="2021-03" db="EMBL/GenBank/DDBJ databases">
        <title>Ottowia sp. 27C isolated from the cloaca of a Giant Asian pond turtle (Heosemys grandis).</title>
        <authorList>
            <person name="Spergser J."/>
            <person name="Busse H.-J."/>
        </authorList>
    </citation>
    <scope>NUCLEOTIDE SEQUENCE</scope>
    <source>
        <strain evidence="2">27C</strain>
    </source>
</reference>
<dbReference type="Gene3D" id="2.30.110.10">
    <property type="entry name" value="Electron Transport, Fmn-binding Protein, Chain A"/>
    <property type="match status" value="1"/>
</dbReference>